<dbReference type="AlphaFoldDB" id="A0A926FDV5"/>
<feature type="domain" description="HTH araC/xylS-type" evidence="4">
    <location>
        <begin position="172"/>
        <end position="270"/>
    </location>
</feature>
<sequence>MPENLIPLVQYKVKSDNLSLHFHEEYEILFVTDGMIEITVNNKAIIAQKGDVIFLNTYESHYTKVLKTPYKRYVLMLSPDVLEKKITDLNLLGIFKKRTSDFRFCLHFNEQGIIKNFIEMIIKEVQAGNNDEYSERVQLMLVEHILILALRKQKGDLLYNSDDDINIVRLIFKVQSFLDDHFSENLRIRDISQQFHISAPYFSSCFKQYVGQSPKKCLMQLRLNAASRKLTHSSESIIDIAYSAGFADVNNFIRRFKETFGLTPSQFRKIYTADGE</sequence>
<dbReference type="PRINTS" id="PR00032">
    <property type="entry name" value="HTHARAC"/>
</dbReference>
<organism evidence="5 6">
    <name type="scientific">Qingrenia yutianensis</name>
    <dbReference type="NCBI Taxonomy" id="2763676"/>
    <lineage>
        <taxon>Bacteria</taxon>
        <taxon>Bacillati</taxon>
        <taxon>Bacillota</taxon>
        <taxon>Clostridia</taxon>
        <taxon>Eubacteriales</taxon>
        <taxon>Oscillospiraceae</taxon>
        <taxon>Qingrenia</taxon>
    </lineage>
</organism>
<dbReference type="SUPFAM" id="SSF46689">
    <property type="entry name" value="Homeodomain-like"/>
    <property type="match status" value="2"/>
</dbReference>
<gene>
    <name evidence="5" type="ORF">H8706_08560</name>
</gene>
<dbReference type="GO" id="GO:0003700">
    <property type="term" value="F:DNA-binding transcription factor activity"/>
    <property type="evidence" value="ECO:0007669"/>
    <property type="project" value="InterPro"/>
</dbReference>
<dbReference type="PROSITE" id="PS00041">
    <property type="entry name" value="HTH_ARAC_FAMILY_1"/>
    <property type="match status" value="1"/>
</dbReference>
<dbReference type="SMART" id="SM00342">
    <property type="entry name" value="HTH_ARAC"/>
    <property type="match status" value="1"/>
</dbReference>
<keyword evidence="6" id="KW-1185">Reference proteome</keyword>
<protein>
    <submittedName>
        <fullName evidence="5">Helix-turn-helix transcriptional regulator</fullName>
    </submittedName>
</protein>
<dbReference type="Gene3D" id="1.10.10.60">
    <property type="entry name" value="Homeodomain-like"/>
    <property type="match status" value="2"/>
</dbReference>
<evidence type="ECO:0000259" key="4">
    <source>
        <dbReference type="PROSITE" id="PS01124"/>
    </source>
</evidence>
<keyword evidence="3" id="KW-0804">Transcription</keyword>
<dbReference type="Pfam" id="PF02311">
    <property type="entry name" value="AraC_binding"/>
    <property type="match status" value="1"/>
</dbReference>
<dbReference type="PANTHER" id="PTHR43280:SF28">
    <property type="entry name" value="HTH-TYPE TRANSCRIPTIONAL ACTIVATOR RHAS"/>
    <property type="match status" value="1"/>
</dbReference>
<dbReference type="EMBL" id="JACRTE010000010">
    <property type="protein sequence ID" value="MBC8596917.1"/>
    <property type="molecule type" value="Genomic_DNA"/>
</dbReference>
<dbReference type="PANTHER" id="PTHR43280">
    <property type="entry name" value="ARAC-FAMILY TRANSCRIPTIONAL REGULATOR"/>
    <property type="match status" value="1"/>
</dbReference>
<evidence type="ECO:0000256" key="1">
    <source>
        <dbReference type="ARBA" id="ARBA00023015"/>
    </source>
</evidence>
<proteinExistence type="predicted"/>
<dbReference type="InterPro" id="IPR003313">
    <property type="entry name" value="AraC-bd"/>
</dbReference>
<dbReference type="InterPro" id="IPR020449">
    <property type="entry name" value="Tscrpt_reg_AraC-type_HTH"/>
</dbReference>
<dbReference type="InterPro" id="IPR018060">
    <property type="entry name" value="HTH_AraC"/>
</dbReference>
<reference evidence="5" key="1">
    <citation type="submission" date="2020-08" db="EMBL/GenBank/DDBJ databases">
        <title>Genome public.</title>
        <authorList>
            <person name="Liu C."/>
            <person name="Sun Q."/>
        </authorList>
    </citation>
    <scope>NUCLEOTIDE SEQUENCE</scope>
    <source>
        <strain evidence="5">NSJ-50</strain>
    </source>
</reference>
<dbReference type="InterPro" id="IPR037923">
    <property type="entry name" value="HTH-like"/>
</dbReference>
<keyword evidence="2" id="KW-0238">DNA-binding</keyword>
<evidence type="ECO:0000313" key="6">
    <source>
        <dbReference type="Proteomes" id="UP000647416"/>
    </source>
</evidence>
<dbReference type="InterPro" id="IPR018062">
    <property type="entry name" value="HTH_AraC-typ_CS"/>
</dbReference>
<dbReference type="PROSITE" id="PS01124">
    <property type="entry name" value="HTH_ARAC_FAMILY_2"/>
    <property type="match status" value="1"/>
</dbReference>
<evidence type="ECO:0000256" key="2">
    <source>
        <dbReference type="ARBA" id="ARBA00023125"/>
    </source>
</evidence>
<dbReference type="Gene3D" id="2.60.120.10">
    <property type="entry name" value="Jelly Rolls"/>
    <property type="match status" value="1"/>
</dbReference>
<dbReference type="Pfam" id="PF12833">
    <property type="entry name" value="HTH_18"/>
    <property type="match status" value="1"/>
</dbReference>
<keyword evidence="1" id="KW-0805">Transcription regulation</keyword>
<dbReference type="Proteomes" id="UP000647416">
    <property type="component" value="Unassembled WGS sequence"/>
</dbReference>
<evidence type="ECO:0000313" key="5">
    <source>
        <dbReference type="EMBL" id="MBC8596917.1"/>
    </source>
</evidence>
<dbReference type="InterPro" id="IPR014710">
    <property type="entry name" value="RmlC-like_jellyroll"/>
</dbReference>
<dbReference type="GO" id="GO:0043565">
    <property type="term" value="F:sequence-specific DNA binding"/>
    <property type="evidence" value="ECO:0007669"/>
    <property type="project" value="InterPro"/>
</dbReference>
<dbReference type="InterPro" id="IPR009057">
    <property type="entry name" value="Homeodomain-like_sf"/>
</dbReference>
<name>A0A926FDV5_9FIRM</name>
<comment type="caution">
    <text evidence="5">The sequence shown here is derived from an EMBL/GenBank/DDBJ whole genome shotgun (WGS) entry which is preliminary data.</text>
</comment>
<evidence type="ECO:0000256" key="3">
    <source>
        <dbReference type="ARBA" id="ARBA00023163"/>
    </source>
</evidence>
<dbReference type="SUPFAM" id="SSF51215">
    <property type="entry name" value="Regulatory protein AraC"/>
    <property type="match status" value="1"/>
</dbReference>
<accession>A0A926FDV5</accession>
<dbReference type="RefSeq" id="WP_262432294.1">
    <property type="nucleotide sequence ID" value="NZ_JACRTE010000010.1"/>
</dbReference>